<dbReference type="AlphaFoldDB" id="A0A3N0DR10"/>
<evidence type="ECO:0000256" key="1">
    <source>
        <dbReference type="SAM" id="SignalP"/>
    </source>
</evidence>
<dbReference type="Pfam" id="PF13585">
    <property type="entry name" value="CHU_C"/>
    <property type="match status" value="1"/>
</dbReference>
<dbReference type="EMBL" id="RJTM01000154">
    <property type="protein sequence ID" value="RNL77941.1"/>
    <property type="molecule type" value="Genomic_DNA"/>
</dbReference>
<dbReference type="Proteomes" id="UP000267469">
    <property type="component" value="Unassembled WGS sequence"/>
</dbReference>
<proteinExistence type="predicted"/>
<name>A0A3N0DR10_SINP1</name>
<evidence type="ECO:0000313" key="2">
    <source>
        <dbReference type="EMBL" id="RNL77941.1"/>
    </source>
</evidence>
<reference evidence="2 3" key="1">
    <citation type="submission" date="2018-10" db="EMBL/GenBank/DDBJ databases">
        <title>Sinomicrobium pectinilyticum sp. nov., a pectinase-producing bacterium isolated from alkaline and saline soil, and emended description of the genus Sinomicrobium.</title>
        <authorList>
            <person name="Cheng B."/>
            <person name="Li C."/>
            <person name="Lai Q."/>
            <person name="Du M."/>
            <person name="Shao Z."/>
            <person name="Xu P."/>
            <person name="Yang C."/>
        </authorList>
    </citation>
    <scope>NUCLEOTIDE SEQUENCE [LARGE SCALE GENOMIC DNA]</scope>
    <source>
        <strain evidence="2 3">5DNS001</strain>
    </source>
</reference>
<organism evidence="2 3">
    <name type="scientific">Sinomicrobium pectinilyticum</name>
    <dbReference type="NCBI Taxonomy" id="1084421"/>
    <lineage>
        <taxon>Bacteria</taxon>
        <taxon>Pseudomonadati</taxon>
        <taxon>Bacteroidota</taxon>
        <taxon>Flavobacteriia</taxon>
        <taxon>Flavobacteriales</taxon>
        <taxon>Flavobacteriaceae</taxon>
        <taxon>Sinomicrobium</taxon>
    </lineage>
</organism>
<dbReference type="InterPro" id="IPR026341">
    <property type="entry name" value="T9SS_type_B"/>
</dbReference>
<evidence type="ECO:0000313" key="3">
    <source>
        <dbReference type="Proteomes" id="UP000267469"/>
    </source>
</evidence>
<sequence>MEKMTTIKIISVLTVLHVASYVCGQTVNTGALTIAPDTQVSTLGDFDNRAGGDMINDGEFFVYGHFKNDGLLSFSPGQATGLVRFEGMYGAQDISGEGLSEFFGVRFDNPATQPAFRLSGDITVNGNAQFVDGIVYNRSGGGLVDFGPEASHEQVSDRSFVDGQVRKTGDAPFDYPVGNGGYYRGASASGLSDIEGYFTSNYTLENSDARHSHFNKEERIVFIDNEEYWEINRTGGTSDMVLSLTWHEETTPAELLSEEDGKAIHIVRWDGAKGLWVDEGGVENHEEQMVTTAVSGYGIFTLAKVLDEEKPDNSLEVYNGISPNGDGKNDFFYLKGIEHYPDNTVEVYNRWGVLVYEAKGYNNTDVRFNGYSRGRATINKGKLLPTGTYFYILKYKAEDGRAKDRSGYLYIN</sequence>
<accession>A0A3N0DR10</accession>
<dbReference type="OrthoDB" id="1489185at2"/>
<protein>
    <submittedName>
        <fullName evidence="2">Gliding motility-associated C-terminal domain-containing protein</fullName>
    </submittedName>
</protein>
<feature type="signal peptide" evidence="1">
    <location>
        <begin position="1"/>
        <end position="24"/>
    </location>
</feature>
<keyword evidence="3" id="KW-1185">Reference proteome</keyword>
<gene>
    <name evidence="2" type="ORF">ED312_20335</name>
</gene>
<comment type="caution">
    <text evidence="2">The sequence shown here is derived from an EMBL/GenBank/DDBJ whole genome shotgun (WGS) entry which is preliminary data.</text>
</comment>
<feature type="chain" id="PRO_5018097470" evidence="1">
    <location>
        <begin position="25"/>
        <end position="412"/>
    </location>
</feature>
<keyword evidence="1" id="KW-0732">Signal</keyword>
<dbReference type="NCBIfam" id="TIGR04131">
    <property type="entry name" value="Bac_Flav_CTERM"/>
    <property type="match status" value="1"/>
</dbReference>